<proteinExistence type="predicted"/>
<keyword evidence="2" id="KW-1185">Reference proteome</keyword>
<evidence type="ECO:0000313" key="1">
    <source>
        <dbReference type="EMBL" id="KAL0943436.1"/>
    </source>
</evidence>
<comment type="caution">
    <text evidence="1">The sequence shown here is derived from an EMBL/GenBank/DDBJ whole genome shotgun (WGS) entry which is preliminary data.</text>
</comment>
<reference evidence="1 2" key="1">
    <citation type="journal article" date="2020" name="Phytopathology">
        <title>Genome Sequence Resources of Colletotrichum truncatum, C. plurivorum, C. musicola, and C. sojae: Four Species Pathogenic to Soybean (Glycine max).</title>
        <authorList>
            <person name="Rogerio F."/>
            <person name="Boufleur T.R."/>
            <person name="Ciampi-Guillardi M."/>
            <person name="Sukno S.A."/>
            <person name="Thon M.R."/>
            <person name="Massola Junior N.S."/>
            <person name="Baroncelli R."/>
        </authorList>
    </citation>
    <scope>NUCLEOTIDE SEQUENCE [LARGE SCALE GENOMIC DNA]</scope>
    <source>
        <strain evidence="1 2">CMES1059</strain>
    </source>
</reference>
<organism evidence="1 2">
    <name type="scientific">Colletotrichum truncatum</name>
    <name type="common">Anthracnose fungus</name>
    <name type="synonym">Colletotrichum capsici</name>
    <dbReference type="NCBI Taxonomy" id="5467"/>
    <lineage>
        <taxon>Eukaryota</taxon>
        <taxon>Fungi</taxon>
        <taxon>Dikarya</taxon>
        <taxon>Ascomycota</taxon>
        <taxon>Pezizomycotina</taxon>
        <taxon>Sordariomycetes</taxon>
        <taxon>Hypocreomycetidae</taxon>
        <taxon>Glomerellales</taxon>
        <taxon>Glomerellaceae</taxon>
        <taxon>Colletotrichum</taxon>
        <taxon>Colletotrichum truncatum species complex</taxon>
    </lineage>
</organism>
<name>A0ACC3ZH32_COLTU</name>
<evidence type="ECO:0000313" key="2">
    <source>
        <dbReference type="Proteomes" id="UP000805649"/>
    </source>
</evidence>
<gene>
    <name evidence="1" type="ORF">CTRU02_201323</name>
</gene>
<sequence>MIARAYLSVAVAALAAVSDAAPHDIRSFNYKSLSLREVGARNTEDWRMWLEKDGDPISFWNDVPTWPDENDKQIVNLVVEVPRWQDAKTELARDEPLNPMHHDSHNGAPRFVESVWPHKSYPFPYGSIPQTWESPNYKHNFTGLVGDNDPVDLFDIGQDPGYVGQVKQVKILGGLALADGNETDWKVVGIDIKDPLVSLVNSWEDVEKYRPGTLETFKDWWIHYKVARGDVPIDIVGDTYQNVTFMKSVLEDSHQMWQELIKGKVDSNEINYNQTSHPDISKSFIKKKKTTKAFKLPRKSRIEPAAEKPEAYKGWWYLDSSKSLVHVSSLQDSVFNRQPA</sequence>
<dbReference type="Proteomes" id="UP000805649">
    <property type="component" value="Unassembled WGS sequence"/>
</dbReference>
<protein>
    <submittedName>
        <fullName evidence="1">Inorganic pyrophosphatase</fullName>
    </submittedName>
</protein>
<accession>A0ACC3ZH32</accession>
<dbReference type="EMBL" id="VUJX02000001">
    <property type="protein sequence ID" value="KAL0943436.1"/>
    <property type="molecule type" value="Genomic_DNA"/>
</dbReference>